<sequence length="124" mass="13391">MNRWVVAGALVAVFLAAGIASLFVGTPKDVSDLKNFPGGKVRVSGQLVEYGREGDYIYLILRGRDGFTIRAVVPYDTVVRLAGPSFQFSGEVVVEGFYNPATKTLNITTILKGCHSAYYAPVKS</sequence>
<proteinExistence type="predicted"/>
<dbReference type="eggNOG" id="arCOG04047">
    <property type="taxonomic scope" value="Archaea"/>
</dbReference>
<dbReference type="OrthoDB" id="26604at2157"/>
<evidence type="ECO:0000313" key="1">
    <source>
        <dbReference type="EMBL" id="ABO08904.1"/>
    </source>
</evidence>
<dbReference type="EMBL" id="CP000561">
    <property type="protein sequence ID" value="ABO08904.1"/>
    <property type="molecule type" value="Genomic_DNA"/>
</dbReference>
<dbReference type="KEGG" id="pcl:Pcal_1485"/>
<gene>
    <name evidence="1" type="ordered locus">Pcal_1485</name>
</gene>
<protein>
    <recommendedName>
        <fullName evidence="3">Cytochrome c-type biogenesis protein CcmE</fullName>
    </recommendedName>
</protein>
<dbReference type="STRING" id="410359.Pcal_1485"/>
<organism evidence="1 2">
    <name type="scientific">Pyrobaculum calidifontis (strain DSM 21063 / JCM 11548 / VA1)</name>
    <dbReference type="NCBI Taxonomy" id="410359"/>
    <lineage>
        <taxon>Archaea</taxon>
        <taxon>Thermoproteota</taxon>
        <taxon>Thermoprotei</taxon>
        <taxon>Thermoproteales</taxon>
        <taxon>Thermoproteaceae</taxon>
        <taxon>Pyrobaculum</taxon>
    </lineage>
</organism>
<dbReference type="HOGENOM" id="CLU_1891398_0_0_2"/>
<name>A3MW87_PYRCJ</name>
<dbReference type="AlphaFoldDB" id="A3MW87"/>
<evidence type="ECO:0000313" key="2">
    <source>
        <dbReference type="Proteomes" id="UP000001431"/>
    </source>
</evidence>
<dbReference type="Proteomes" id="UP000001431">
    <property type="component" value="Chromosome"/>
</dbReference>
<dbReference type="GeneID" id="4909584"/>
<keyword evidence="2" id="KW-1185">Reference proteome</keyword>
<evidence type="ECO:0008006" key="3">
    <source>
        <dbReference type="Google" id="ProtNLM"/>
    </source>
</evidence>
<dbReference type="RefSeq" id="WP_011850162.1">
    <property type="nucleotide sequence ID" value="NC_009073.1"/>
</dbReference>
<reference evidence="1" key="1">
    <citation type="submission" date="2007-02" db="EMBL/GenBank/DDBJ databases">
        <title>Complete sequence of Pyrobaculum calidifontis JCM 11548.</title>
        <authorList>
            <consortium name="US DOE Joint Genome Institute"/>
            <person name="Copeland A."/>
            <person name="Lucas S."/>
            <person name="Lapidus A."/>
            <person name="Barry K."/>
            <person name="Glavina del Rio T."/>
            <person name="Dalin E."/>
            <person name="Tice H."/>
            <person name="Pitluck S."/>
            <person name="Chain P."/>
            <person name="Malfatti S."/>
            <person name="Shin M."/>
            <person name="Vergez L."/>
            <person name="Schmutz J."/>
            <person name="Larimer F."/>
            <person name="Land M."/>
            <person name="Hauser L."/>
            <person name="Kyrpides N."/>
            <person name="Mikhailova N."/>
            <person name="Cozen A.E."/>
            <person name="Fitz-Gibbon S.T."/>
            <person name="House C.H."/>
            <person name="Saltikov C."/>
            <person name="Lowe T.M."/>
            <person name="Richardson P."/>
        </authorList>
    </citation>
    <scope>NUCLEOTIDE SEQUENCE [LARGE SCALE GENOMIC DNA]</scope>
    <source>
        <strain evidence="1">JCM 11548</strain>
    </source>
</reference>
<accession>A3MW87</accession>